<feature type="compositionally biased region" description="Basic and acidic residues" evidence="1">
    <location>
        <begin position="462"/>
        <end position="478"/>
    </location>
</feature>
<feature type="region of interest" description="Disordered" evidence="1">
    <location>
        <begin position="404"/>
        <end position="490"/>
    </location>
</feature>
<organism evidence="3">
    <name type="scientific">Caenorhabditis remanei</name>
    <name type="common">Caenorhabditis vulgaris</name>
    <dbReference type="NCBI Taxonomy" id="31234"/>
    <lineage>
        <taxon>Eukaryota</taxon>
        <taxon>Metazoa</taxon>
        <taxon>Ecdysozoa</taxon>
        <taxon>Nematoda</taxon>
        <taxon>Chromadorea</taxon>
        <taxon>Rhabditida</taxon>
        <taxon>Rhabditina</taxon>
        <taxon>Rhabditomorpha</taxon>
        <taxon>Rhabditoidea</taxon>
        <taxon>Rhabditidae</taxon>
        <taxon>Peloderinae</taxon>
        <taxon>Caenorhabditis</taxon>
    </lineage>
</organism>
<feature type="compositionally biased region" description="Basic residues" evidence="1">
    <location>
        <begin position="443"/>
        <end position="461"/>
    </location>
</feature>
<dbReference type="InParanoid" id="E3NT74"/>
<evidence type="ECO:0000313" key="3">
    <source>
        <dbReference type="Proteomes" id="UP000008281"/>
    </source>
</evidence>
<accession>E3NT74</accession>
<dbReference type="AlphaFoldDB" id="E3NT74"/>
<sequence>MLEDSILDENPEVGNIQLPPIPIELERIHLGGAQDPSVDSSVPRTNGADAEDGNILELDDLEFGDPSDQGSNAGDSVHSSILGESDSQEHEVPANQEIREGPLEFFVFPNGRPNTPSVDSIPFADDNLDGNPTLEAANVVEETANLAEIEALDIVQQLKQLPAILQELKNIASQLKANNTSSGPIDDASNFITKKDLEGFATKQDLESLVSKADFVERLPSADKWTEMVDRLAPLASLDGLSVMMGSILQQLRVLALTQRRLTRCQGKSILLGKKLLADGKVDRVKFLKTSHKITNVYNSLRSYIARKVTALEKESEMRDLGEEQSLQECDPLLPLEQLEHHQTLCPRRRQKKRSSGGGKAIEEKVAPSEALEVEEKFGYNVDRFLDPSAQQRPGRYVVLAKHVTQTSDSDEEPTPSKRQKISTDSNGIGEDSSAKEVGKVPIQKKKKKNAGGKKPKKAKKPIKEIETESVDSVKDQEAANIENPSGSTN</sequence>
<evidence type="ECO:0000256" key="1">
    <source>
        <dbReference type="SAM" id="MobiDB-lite"/>
    </source>
</evidence>
<evidence type="ECO:0000313" key="2">
    <source>
        <dbReference type="EMBL" id="EFO91680.1"/>
    </source>
</evidence>
<feature type="region of interest" description="Disordered" evidence="1">
    <location>
        <begin position="29"/>
        <end position="94"/>
    </location>
</feature>
<name>E3NT74_CAERE</name>
<feature type="compositionally biased region" description="Polar residues" evidence="1">
    <location>
        <begin position="68"/>
        <end position="79"/>
    </location>
</feature>
<dbReference type="EMBL" id="DS270128">
    <property type="protein sequence ID" value="EFO91680.1"/>
    <property type="molecule type" value="Genomic_DNA"/>
</dbReference>
<reference evidence="2" key="1">
    <citation type="submission" date="2007-07" db="EMBL/GenBank/DDBJ databases">
        <title>PCAP assembly of the Caenorhabditis remanei genome.</title>
        <authorList>
            <consortium name="The Caenorhabditis remanei Sequencing Consortium"/>
            <person name="Wilson R.K."/>
        </authorList>
    </citation>
    <scope>NUCLEOTIDE SEQUENCE [LARGE SCALE GENOMIC DNA]</scope>
    <source>
        <strain evidence="2">PB4641</strain>
    </source>
</reference>
<dbReference type="HOGENOM" id="CLU_032078_0_0_1"/>
<protein>
    <submittedName>
        <fullName evidence="2">Uncharacterized protein</fullName>
    </submittedName>
</protein>
<dbReference type="Proteomes" id="UP000008281">
    <property type="component" value="Unassembled WGS sequence"/>
</dbReference>
<feature type="region of interest" description="Disordered" evidence="1">
    <location>
        <begin position="341"/>
        <end position="367"/>
    </location>
</feature>
<proteinExistence type="predicted"/>
<gene>
    <name evidence="2" type="ORF">CRE_30326</name>
</gene>
<keyword evidence="3" id="KW-1185">Reference proteome</keyword>
<feature type="compositionally biased region" description="Acidic residues" evidence="1">
    <location>
        <begin position="49"/>
        <end position="65"/>
    </location>
</feature>